<dbReference type="GeneID" id="33557672"/>
<accession>A0A1Y1UIL5</accession>
<evidence type="ECO:0000256" key="2">
    <source>
        <dbReference type="ARBA" id="ARBA00012176"/>
    </source>
</evidence>
<organism evidence="3 4">
    <name type="scientific">Kockovaella imperatae</name>
    <dbReference type="NCBI Taxonomy" id="4999"/>
    <lineage>
        <taxon>Eukaryota</taxon>
        <taxon>Fungi</taxon>
        <taxon>Dikarya</taxon>
        <taxon>Basidiomycota</taxon>
        <taxon>Agaricomycotina</taxon>
        <taxon>Tremellomycetes</taxon>
        <taxon>Tremellales</taxon>
        <taxon>Cuniculitremaceae</taxon>
        <taxon>Kockovaella</taxon>
    </lineage>
</organism>
<comment type="caution">
    <text evidence="3">The sequence shown here is derived from an EMBL/GenBank/DDBJ whole genome shotgun (WGS) entry which is preliminary data.</text>
</comment>
<dbReference type="UniPathway" id="UPA00196"/>
<reference evidence="3 4" key="1">
    <citation type="submission" date="2017-03" db="EMBL/GenBank/DDBJ databases">
        <title>Widespread Adenine N6-methylation of Active Genes in Fungi.</title>
        <authorList>
            <consortium name="DOE Joint Genome Institute"/>
            <person name="Mondo S.J."/>
            <person name="Dannebaum R.O."/>
            <person name="Kuo R.C."/>
            <person name="Louie K.B."/>
            <person name="Bewick A.J."/>
            <person name="Labutti K."/>
            <person name="Haridas S."/>
            <person name="Kuo A."/>
            <person name="Salamov A."/>
            <person name="Ahrendt S.R."/>
            <person name="Lau R."/>
            <person name="Bowen B.P."/>
            <person name="Lipzen A."/>
            <person name="Sullivan W."/>
            <person name="Andreopoulos W.B."/>
            <person name="Clum A."/>
            <person name="Lindquist E."/>
            <person name="Daum C."/>
            <person name="Northen T.R."/>
            <person name="Ramamoorthy G."/>
            <person name="Schmitz R.J."/>
            <person name="Gryganskyi A."/>
            <person name="Culley D."/>
            <person name="Magnuson J."/>
            <person name="James T.Y."/>
            <person name="O'Malley M.A."/>
            <person name="Stajich J.E."/>
            <person name="Spatafora J.W."/>
            <person name="Visel A."/>
            <person name="Grigoriev I.V."/>
        </authorList>
    </citation>
    <scope>NUCLEOTIDE SEQUENCE [LARGE SCALE GENOMIC DNA]</scope>
    <source>
        <strain evidence="3 4">NRRL Y-17943</strain>
    </source>
</reference>
<protein>
    <recommendedName>
        <fullName evidence="2">N-acetylglucosaminylphosphatidylinositol deacetylase</fullName>
        <ecNumber evidence="2">3.5.1.89</ecNumber>
    </recommendedName>
</protein>
<dbReference type="GO" id="GO:0005783">
    <property type="term" value="C:endoplasmic reticulum"/>
    <property type="evidence" value="ECO:0007669"/>
    <property type="project" value="TreeGrafter"/>
</dbReference>
<dbReference type="AlphaFoldDB" id="A0A1Y1UIL5"/>
<dbReference type="STRING" id="4999.A0A1Y1UIL5"/>
<dbReference type="InterPro" id="IPR003737">
    <property type="entry name" value="GlcNAc_PI_deacetylase-related"/>
</dbReference>
<dbReference type="Pfam" id="PF02585">
    <property type="entry name" value="PIG-L"/>
    <property type="match status" value="1"/>
</dbReference>
<dbReference type="GO" id="GO:0016020">
    <property type="term" value="C:membrane"/>
    <property type="evidence" value="ECO:0007669"/>
    <property type="project" value="GOC"/>
</dbReference>
<keyword evidence="4" id="KW-1185">Reference proteome</keyword>
<comment type="similarity">
    <text evidence="1">Belongs to the PIGL family.</text>
</comment>
<evidence type="ECO:0000256" key="1">
    <source>
        <dbReference type="ARBA" id="ARBA00006066"/>
    </source>
</evidence>
<dbReference type="InterPro" id="IPR024078">
    <property type="entry name" value="LmbE-like_dom_sf"/>
</dbReference>
<proteinExistence type="inferred from homology"/>
<dbReference type="EC" id="3.5.1.89" evidence="2"/>
<dbReference type="PANTHER" id="PTHR12993">
    <property type="entry name" value="N-ACETYLGLUCOSAMINYL-PHOSPHATIDYLINOSITOL DE-N-ACETYLASE-RELATED"/>
    <property type="match status" value="1"/>
</dbReference>
<dbReference type="FunCoup" id="A0A1Y1UIL5">
    <property type="interactions" value="243"/>
</dbReference>
<dbReference type="OrthoDB" id="440160at2759"/>
<dbReference type="Proteomes" id="UP000193218">
    <property type="component" value="Unassembled WGS sequence"/>
</dbReference>
<dbReference type="EMBL" id="NBSH01000006">
    <property type="protein sequence ID" value="ORX37397.1"/>
    <property type="molecule type" value="Genomic_DNA"/>
</dbReference>
<dbReference type="RefSeq" id="XP_021871435.1">
    <property type="nucleotide sequence ID" value="XM_022015863.1"/>
</dbReference>
<dbReference type="GO" id="GO:0006506">
    <property type="term" value="P:GPI anchor biosynthetic process"/>
    <property type="evidence" value="ECO:0007669"/>
    <property type="project" value="UniProtKB-UniPathway"/>
</dbReference>
<dbReference type="InParanoid" id="A0A1Y1UIL5"/>
<dbReference type="Gene3D" id="3.40.50.10320">
    <property type="entry name" value="LmbE-like"/>
    <property type="match status" value="1"/>
</dbReference>
<gene>
    <name evidence="3" type="ORF">BD324DRAFT_626012</name>
</gene>
<name>A0A1Y1UIL5_9TREE</name>
<dbReference type="PANTHER" id="PTHR12993:SF11">
    <property type="entry name" value="N-ACETYLGLUCOSAMINYL-PHOSPHATIDYLINOSITOL DE-N-ACETYLASE"/>
    <property type="match status" value="1"/>
</dbReference>
<dbReference type="SUPFAM" id="SSF102588">
    <property type="entry name" value="LmbE-like"/>
    <property type="match status" value="1"/>
</dbReference>
<sequence>MITFRIKIGYPMLRMRAWRNSSISTLSSTHVMTILYHRLWLPIILAALVVRLWNAPQVLDLESLLQAGNGKEDHQERSVLVLTAHPDDEAMFFAPSILYLIESGWDVYGLCLSTGNATGLGEIRKRELVESYRILGVSADKVYHLDEPSLQDGMNIIWEPEAHILPYLQAHLEKQPVKHILTFDAYGVTQHPNHMNLPRAAQAIGPAVKVITLKSPSVLSKFTGVLWILYHKLFSRSDPDVAIVISSPRQWWAGIRGMLEHRSQLVWFRWLYLAFSRLMWVNELVLL</sequence>
<dbReference type="GO" id="GO:0000225">
    <property type="term" value="F:N-acetylglucosaminylphosphatidylinositol deacetylase activity"/>
    <property type="evidence" value="ECO:0007669"/>
    <property type="project" value="UniProtKB-EC"/>
</dbReference>
<evidence type="ECO:0000313" key="3">
    <source>
        <dbReference type="EMBL" id="ORX37397.1"/>
    </source>
</evidence>
<evidence type="ECO:0000313" key="4">
    <source>
        <dbReference type="Proteomes" id="UP000193218"/>
    </source>
</evidence>